<comment type="caution">
    <text evidence="1">The sequence shown here is derived from an EMBL/GenBank/DDBJ whole genome shotgun (WGS) entry which is preliminary data.</text>
</comment>
<gene>
    <name evidence="1" type="ORF">Fmac_024872</name>
</gene>
<accession>A0ABD1LQM0</accession>
<evidence type="ECO:0000313" key="1">
    <source>
        <dbReference type="EMBL" id="KAL2325814.1"/>
    </source>
</evidence>
<dbReference type="Proteomes" id="UP001603857">
    <property type="component" value="Unassembled WGS sequence"/>
</dbReference>
<keyword evidence="2" id="KW-1185">Reference proteome</keyword>
<sequence length="276" mass="30634">MASILAPKLLGVGNHLLYQVWPLLLWWPATYVCSISLRKLIHSRCICSHVVNSSNGNGIISCIEKTRSWKPSSLSSVWALLLWWPAIDVCSISLRVLIHSRSWKPSSLSSVWPLLLWWPAIDVCSISLRMLIHSRGVPDVATDTSVETRKVEGKLDALVNLLTQLVVNQKPSSIARVCDHSSRGQTLEREDGFQLLAVSAQEMMPFFGARNDAIVIRVVHDVATDTSVQIRKVEGKIDALVNLLTQLVMNQKPASVARVCGIHSSNDHHRNVCPSL</sequence>
<evidence type="ECO:0000313" key="2">
    <source>
        <dbReference type="Proteomes" id="UP001603857"/>
    </source>
</evidence>
<dbReference type="EMBL" id="JBGMDY010000008">
    <property type="protein sequence ID" value="KAL2325814.1"/>
    <property type="molecule type" value="Genomic_DNA"/>
</dbReference>
<name>A0ABD1LQM0_9FABA</name>
<protein>
    <submittedName>
        <fullName evidence="1">Uncharacterized protein</fullName>
    </submittedName>
</protein>
<proteinExistence type="predicted"/>
<dbReference type="AlphaFoldDB" id="A0ABD1LQM0"/>
<reference evidence="1 2" key="1">
    <citation type="submission" date="2024-08" db="EMBL/GenBank/DDBJ databases">
        <title>Insights into the chromosomal genome structure of Flemingia macrophylla.</title>
        <authorList>
            <person name="Ding Y."/>
            <person name="Zhao Y."/>
            <person name="Bi W."/>
            <person name="Wu M."/>
            <person name="Zhao G."/>
            <person name="Gong Y."/>
            <person name="Li W."/>
            <person name="Zhang P."/>
        </authorList>
    </citation>
    <scope>NUCLEOTIDE SEQUENCE [LARGE SCALE GENOMIC DNA]</scope>
    <source>
        <strain evidence="1">DYQJB</strain>
        <tissue evidence="1">Leaf</tissue>
    </source>
</reference>
<organism evidence="1 2">
    <name type="scientific">Flemingia macrophylla</name>
    <dbReference type="NCBI Taxonomy" id="520843"/>
    <lineage>
        <taxon>Eukaryota</taxon>
        <taxon>Viridiplantae</taxon>
        <taxon>Streptophyta</taxon>
        <taxon>Embryophyta</taxon>
        <taxon>Tracheophyta</taxon>
        <taxon>Spermatophyta</taxon>
        <taxon>Magnoliopsida</taxon>
        <taxon>eudicotyledons</taxon>
        <taxon>Gunneridae</taxon>
        <taxon>Pentapetalae</taxon>
        <taxon>rosids</taxon>
        <taxon>fabids</taxon>
        <taxon>Fabales</taxon>
        <taxon>Fabaceae</taxon>
        <taxon>Papilionoideae</taxon>
        <taxon>50 kb inversion clade</taxon>
        <taxon>NPAAA clade</taxon>
        <taxon>indigoferoid/millettioid clade</taxon>
        <taxon>Phaseoleae</taxon>
        <taxon>Flemingia</taxon>
    </lineage>
</organism>